<organism evidence="1">
    <name type="scientific">marine sediment metagenome</name>
    <dbReference type="NCBI Taxonomy" id="412755"/>
    <lineage>
        <taxon>unclassified sequences</taxon>
        <taxon>metagenomes</taxon>
        <taxon>ecological metagenomes</taxon>
    </lineage>
</organism>
<sequence length="169" mass="19333">MVISKALWNEIVAIADQPPDTFIIKTTITEPPVHTTHTEFVYMTDTVYPGLNIVEDSIVNDSIRIWDRLYIEGLLNKWERRYEPVIRTIETEIKVPVPQIVEKPVYLPARGLYFGPVIGGNNNAFLFGGSLDYVTSRDNIYKLQFVRVGGDNFYMLGMGTKLSFRNNTK</sequence>
<proteinExistence type="predicted"/>
<protein>
    <submittedName>
        <fullName evidence="1">Uncharacterized protein</fullName>
    </submittedName>
</protein>
<dbReference type="EMBL" id="BART01002420">
    <property type="protein sequence ID" value="GAG61470.1"/>
    <property type="molecule type" value="Genomic_DNA"/>
</dbReference>
<gene>
    <name evidence="1" type="ORF">S01H4_07411</name>
</gene>
<accession>X0YYG8</accession>
<reference evidence="1" key="1">
    <citation type="journal article" date="2014" name="Front. Microbiol.">
        <title>High frequency of phylogenetically diverse reductive dehalogenase-homologous genes in deep subseafloor sedimentary metagenomes.</title>
        <authorList>
            <person name="Kawai M."/>
            <person name="Futagami T."/>
            <person name="Toyoda A."/>
            <person name="Takaki Y."/>
            <person name="Nishi S."/>
            <person name="Hori S."/>
            <person name="Arai W."/>
            <person name="Tsubouchi T."/>
            <person name="Morono Y."/>
            <person name="Uchiyama I."/>
            <person name="Ito T."/>
            <person name="Fujiyama A."/>
            <person name="Inagaki F."/>
            <person name="Takami H."/>
        </authorList>
    </citation>
    <scope>NUCLEOTIDE SEQUENCE</scope>
    <source>
        <strain evidence="1">Expedition CK06-06</strain>
    </source>
</reference>
<dbReference type="AlphaFoldDB" id="X0YYG8"/>
<evidence type="ECO:0000313" key="1">
    <source>
        <dbReference type="EMBL" id="GAG61470.1"/>
    </source>
</evidence>
<comment type="caution">
    <text evidence="1">The sequence shown here is derived from an EMBL/GenBank/DDBJ whole genome shotgun (WGS) entry which is preliminary data.</text>
</comment>
<name>X0YYG8_9ZZZZ</name>